<name>G1MS57_MELGA</name>
<dbReference type="KEGG" id="mgp:100546706"/>
<dbReference type="GeneID" id="100546706"/>
<proteinExistence type="predicted"/>
<dbReference type="OrthoDB" id="5984406at2759"/>
<dbReference type="InParanoid" id="G1MS57"/>
<organism evidence="3 4">
    <name type="scientific">Meleagris gallopavo</name>
    <name type="common">Wild turkey</name>
    <dbReference type="NCBI Taxonomy" id="9103"/>
    <lineage>
        <taxon>Eukaryota</taxon>
        <taxon>Metazoa</taxon>
        <taxon>Chordata</taxon>
        <taxon>Craniata</taxon>
        <taxon>Vertebrata</taxon>
        <taxon>Euteleostomi</taxon>
        <taxon>Archelosauria</taxon>
        <taxon>Archosauria</taxon>
        <taxon>Dinosauria</taxon>
        <taxon>Saurischia</taxon>
        <taxon>Theropoda</taxon>
        <taxon>Coelurosauria</taxon>
        <taxon>Aves</taxon>
        <taxon>Neognathae</taxon>
        <taxon>Galloanserae</taxon>
        <taxon>Galliformes</taxon>
        <taxon>Phasianidae</taxon>
        <taxon>Meleagridinae</taxon>
        <taxon>Meleagris</taxon>
    </lineage>
</organism>
<dbReference type="Pfam" id="PF14949">
    <property type="entry name" value="ARF7EP_C"/>
    <property type="match status" value="1"/>
</dbReference>
<feature type="domain" description="ARF7 effector protein C-terminal" evidence="2">
    <location>
        <begin position="202"/>
        <end position="305"/>
    </location>
</feature>
<dbReference type="CTD" id="120534"/>
<dbReference type="PANTHER" id="PTHR46536">
    <property type="entry name" value="ARL14 EFFECTOR PROTEIN"/>
    <property type="match status" value="1"/>
</dbReference>
<dbReference type="GO" id="GO:0005730">
    <property type="term" value="C:nucleolus"/>
    <property type="evidence" value="ECO:0007669"/>
    <property type="project" value="Ensembl"/>
</dbReference>
<evidence type="ECO:0000256" key="1">
    <source>
        <dbReference type="SAM" id="MobiDB-lite"/>
    </source>
</evidence>
<dbReference type="HOGENOM" id="CLU_093502_0_0_1"/>
<keyword evidence="4" id="KW-1185">Reference proteome</keyword>
<reference evidence="3" key="2">
    <citation type="submission" date="2025-08" db="UniProtKB">
        <authorList>
            <consortium name="Ensembl"/>
        </authorList>
    </citation>
    <scope>IDENTIFICATION</scope>
</reference>
<evidence type="ECO:0000313" key="4">
    <source>
        <dbReference type="Proteomes" id="UP000001645"/>
    </source>
</evidence>
<dbReference type="PANTHER" id="PTHR46536:SF1">
    <property type="entry name" value="ARL14 EFFECTOR PROTEIN"/>
    <property type="match status" value="1"/>
</dbReference>
<dbReference type="Proteomes" id="UP000001645">
    <property type="component" value="Chromosome 5"/>
</dbReference>
<dbReference type="GO" id="GO:0005886">
    <property type="term" value="C:plasma membrane"/>
    <property type="evidence" value="ECO:0007669"/>
    <property type="project" value="Ensembl"/>
</dbReference>
<dbReference type="AlphaFoldDB" id="G1MS57"/>
<accession>G1MS57</accession>
<dbReference type="GO" id="GO:0005925">
    <property type="term" value="C:focal adhesion"/>
    <property type="evidence" value="ECO:0007669"/>
    <property type="project" value="Ensembl"/>
</dbReference>
<sequence length="342" mass="38941">MYLKLLKPSLSSLQVKVCSTNLIDFNAFSRVIFIETTKDFKELILGKISEISCSDKMDPCSVGVQLQATNECHKTYYTRHTGFKTKEDISSFDLLLLQLRTGMTLSENDTICFHHAKIYIERFEDLQKSCCDPFNMHRKLSKKNLRAIDLHDATFLTAKFGRQFVPGWKLCPKCMQVINGSVDVEAEERQRRKLDSDGRTAKALKSLQFANPGRQTEFTPETSKREKRRLQTKNPSFNSDRQVIPAKSKVYDSQGLLLYNGMDLCDCLDEDCLGCFYACPKCGSNKCGTECRCDRKWLYEQIEIEGGEIIRNKHVGKGLHAAEMNSTVCSQTKNIQTATKNS</sequence>
<evidence type="ECO:0000259" key="2">
    <source>
        <dbReference type="Pfam" id="PF14949"/>
    </source>
</evidence>
<dbReference type="Ensembl" id="ENSMGAT00000001751.2">
    <property type="protein sequence ID" value="ENSMGAP00000001100.2"/>
    <property type="gene ID" value="ENSMGAG00000001621.2"/>
</dbReference>
<dbReference type="Bgee" id="ENSMGAG00000001621">
    <property type="expression patterns" value="Expressed in testis and 17 other cell types or tissues"/>
</dbReference>
<reference evidence="3" key="3">
    <citation type="submission" date="2025-09" db="UniProtKB">
        <authorList>
            <consortium name="Ensembl"/>
        </authorList>
    </citation>
    <scope>IDENTIFICATION</scope>
</reference>
<dbReference type="GO" id="GO:0005829">
    <property type="term" value="C:cytosol"/>
    <property type="evidence" value="ECO:0007669"/>
    <property type="project" value="Ensembl"/>
</dbReference>
<protein>
    <submittedName>
        <fullName evidence="3">ARF like GTPase 14 effector protein</fullName>
    </submittedName>
</protein>
<feature type="region of interest" description="Disordered" evidence="1">
    <location>
        <begin position="214"/>
        <end position="239"/>
    </location>
</feature>
<dbReference type="InterPro" id="IPR029264">
    <property type="entry name" value="ARF7EP_C"/>
</dbReference>
<dbReference type="RefSeq" id="XP_003206131.2">
    <property type="nucleotide sequence ID" value="XM_003206083.4"/>
</dbReference>
<dbReference type="FunCoup" id="G1MS57">
    <property type="interactions" value="474"/>
</dbReference>
<evidence type="ECO:0000313" key="3">
    <source>
        <dbReference type="Ensembl" id="ENSMGAP00000001100.2"/>
    </source>
</evidence>
<dbReference type="GO" id="GO:0005654">
    <property type="term" value="C:nucleoplasm"/>
    <property type="evidence" value="ECO:0007669"/>
    <property type="project" value="Ensembl"/>
</dbReference>
<dbReference type="GeneTree" id="ENSGT00940000156586"/>
<reference evidence="3 4" key="1">
    <citation type="journal article" date="2010" name="PLoS Biol.">
        <title>Multi-platform next-generation sequencing of the domestic turkey (Meleagris gallopavo): genome assembly and analysis.</title>
        <authorList>
            <person name="Dalloul R.A."/>
            <person name="Long J.A."/>
            <person name="Zimin A.V."/>
            <person name="Aslam L."/>
            <person name="Beal K."/>
            <person name="Blomberg L.A."/>
            <person name="Bouffard P."/>
            <person name="Burt D.W."/>
            <person name="Crasta O."/>
            <person name="Crooijmans R.P."/>
            <person name="Cooper K."/>
            <person name="Coulombe R.A."/>
            <person name="De S."/>
            <person name="Delany M.E."/>
            <person name="Dodgson J.B."/>
            <person name="Dong J.J."/>
            <person name="Evans C."/>
            <person name="Frederickson K.M."/>
            <person name="Flicek P."/>
            <person name="Florea L."/>
            <person name="Folkerts O."/>
            <person name="Groenen M.A."/>
            <person name="Harkins T.T."/>
            <person name="Herrero J."/>
            <person name="Hoffmann S."/>
            <person name="Megens H.J."/>
            <person name="Jiang A."/>
            <person name="de Jong P."/>
            <person name="Kaiser P."/>
            <person name="Kim H."/>
            <person name="Kim K.W."/>
            <person name="Kim S."/>
            <person name="Langenberger D."/>
            <person name="Lee M.K."/>
            <person name="Lee T."/>
            <person name="Mane S."/>
            <person name="Marcais G."/>
            <person name="Marz M."/>
            <person name="McElroy A.P."/>
            <person name="Modise T."/>
            <person name="Nefedov M."/>
            <person name="Notredame C."/>
            <person name="Paton I.R."/>
            <person name="Payne W.S."/>
            <person name="Pertea G."/>
            <person name="Prickett D."/>
            <person name="Puiu D."/>
            <person name="Qioa D."/>
            <person name="Raineri E."/>
            <person name="Ruffier M."/>
            <person name="Salzberg S.L."/>
            <person name="Schatz M.C."/>
            <person name="Scheuring C."/>
            <person name="Schmidt C.J."/>
            <person name="Schroeder S."/>
            <person name="Searle S.M."/>
            <person name="Smith E.J."/>
            <person name="Smith J."/>
            <person name="Sonstegard T.S."/>
            <person name="Stadler P.F."/>
            <person name="Tafer H."/>
            <person name="Tu Z.J."/>
            <person name="Van Tassell C.P."/>
            <person name="Vilella A.J."/>
            <person name="Williams K.P."/>
            <person name="Yorke J.A."/>
            <person name="Zhang L."/>
            <person name="Zhang H.B."/>
            <person name="Zhang X."/>
            <person name="Zhang Y."/>
            <person name="Reed K.M."/>
        </authorList>
    </citation>
    <scope>NUCLEOTIDE SEQUENCE [LARGE SCALE GENOMIC DNA]</scope>
</reference>
<gene>
    <name evidence="3" type="primary">ARL14EP</name>
</gene>